<protein>
    <submittedName>
        <fullName evidence="2">Uncharacterized protein</fullName>
    </submittedName>
</protein>
<organism evidence="2 3">
    <name type="scientific">Azospirillum endophyticum</name>
    <dbReference type="NCBI Taxonomy" id="2800326"/>
    <lineage>
        <taxon>Bacteria</taxon>
        <taxon>Pseudomonadati</taxon>
        <taxon>Pseudomonadota</taxon>
        <taxon>Alphaproteobacteria</taxon>
        <taxon>Rhodospirillales</taxon>
        <taxon>Azospirillaceae</taxon>
        <taxon>Azospirillum</taxon>
    </lineage>
</organism>
<sequence>MKNHEILLMLAIVAVWAVLAAVYAFVPSLGMPGYVRVWGGGALLFLLLAAVLALAGQGRSAGETPRS</sequence>
<proteinExistence type="predicted"/>
<keyword evidence="1" id="KW-0812">Transmembrane</keyword>
<keyword evidence="1" id="KW-1133">Transmembrane helix</keyword>
<evidence type="ECO:0000256" key="1">
    <source>
        <dbReference type="SAM" id="Phobius"/>
    </source>
</evidence>
<feature type="transmembrane region" description="Helical" evidence="1">
    <location>
        <begin position="7"/>
        <end position="26"/>
    </location>
</feature>
<keyword evidence="1" id="KW-0472">Membrane</keyword>
<dbReference type="RefSeq" id="WP_200196366.1">
    <property type="nucleotide sequence ID" value="NZ_JAENHM010000060.1"/>
</dbReference>
<evidence type="ECO:0000313" key="3">
    <source>
        <dbReference type="Proteomes" id="UP000652760"/>
    </source>
</evidence>
<accession>A0ABS1F9F2</accession>
<reference evidence="3" key="1">
    <citation type="submission" date="2021-01" db="EMBL/GenBank/DDBJ databases">
        <title>Genome public.</title>
        <authorList>
            <person name="Liu C."/>
            <person name="Sun Q."/>
        </authorList>
    </citation>
    <scope>NUCLEOTIDE SEQUENCE [LARGE SCALE GENOMIC DNA]</scope>
    <source>
        <strain evidence="3">YIM B02556</strain>
    </source>
</reference>
<comment type="caution">
    <text evidence="2">The sequence shown here is derived from an EMBL/GenBank/DDBJ whole genome shotgun (WGS) entry which is preliminary data.</text>
</comment>
<dbReference type="EMBL" id="JAENHM010000060">
    <property type="protein sequence ID" value="MBK1840040.1"/>
    <property type="molecule type" value="Genomic_DNA"/>
</dbReference>
<dbReference type="Proteomes" id="UP000652760">
    <property type="component" value="Unassembled WGS sequence"/>
</dbReference>
<gene>
    <name evidence="2" type="ORF">JHL17_21775</name>
</gene>
<keyword evidence="3" id="KW-1185">Reference proteome</keyword>
<evidence type="ECO:0000313" key="2">
    <source>
        <dbReference type="EMBL" id="MBK1840040.1"/>
    </source>
</evidence>
<name>A0ABS1F9F2_9PROT</name>
<feature type="transmembrane region" description="Helical" evidence="1">
    <location>
        <begin position="38"/>
        <end position="56"/>
    </location>
</feature>